<organism evidence="2 3">
    <name type="scientific">Streblomastix strix</name>
    <dbReference type="NCBI Taxonomy" id="222440"/>
    <lineage>
        <taxon>Eukaryota</taxon>
        <taxon>Metamonada</taxon>
        <taxon>Preaxostyla</taxon>
        <taxon>Oxymonadida</taxon>
        <taxon>Streblomastigidae</taxon>
        <taxon>Streblomastix</taxon>
    </lineage>
</organism>
<dbReference type="SUPFAM" id="SSF56349">
    <property type="entry name" value="DNA breaking-rejoining enzymes"/>
    <property type="match status" value="1"/>
</dbReference>
<feature type="non-terminal residue" evidence="2">
    <location>
        <position position="340"/>
    </location>
</feature>
<evidence type="ECO:0000313" key="2">
    <source>
        <dbReference type="EMBL" id="KAA6353603.1"/>
    </source>
</evidence>
<feature type="compositionally biased region" description="Polar residues" evidence="1">
    <location>
        <begin position="24"/>
        <end position="41"/>
    </location>
</feature>
<gene>
    <name evidence="2" type="ORF">EZS28_050870</name>
</gene>
<accession>A0A5J4T746</accession>
<feature type="compositionally biased region" description="Basic and acidic residues" evidence="1">
    <location>
        <begin position="42"/>
        <end position="55"/>
    </location>
</feature>
<dbReference type="GO" id="GO:0003677">
    <property type="term" value="F:DNA binding"/>
    <property type="evidence" value="ECO:0007669"/>
    <property type="project" value="InterPro"/>
</dbReference>
<dbReference type="EMBL" id="SNRW01037809">
    <property type="protein sequence ID" value="KAA6353603.1"/>
    <property type="molecule type" value="Genomic_DNA"/>
</dbReference>
<evidence type="ECO:0000313" key="3">
    <source>
        <dbReference type="Proteomes" id="UP000324800"/>
    </source>
</evidence>
<dbReference type="OrthoDB" id="7699712at2759"/>
<sequence>QLVAGSQGLRRQRIQHQLEESKPISASTNTLNTENTCQSPERQSRSCDHNSRLEGLDMGLIIKRDDSERSSIGMGGGISREGENDVRSESSSISRQNESSKTDKHLEGEQLFKRMAQYIGLDDETTMNIINAMSQETWRKRRAGLHFFNKYLNEKKLELSDILNQRADVVLANCLTWREKLEEKSKLEDLRNIRTHVGVALSMFSECRDVGQSPIVQSMAKRMNLDRMQHRKYQSIWNLNQLFTSFTNKQVVDEKKIMRKSMALLVAFSGARMTELANISRQDIVIGENEMKVKMIIKKRKKPVPFDVPFKRREGDVCPVRALEKWMNQKHCTKKENEGI</sequence>
<reference evidence="2 3" key="1">
    <citation type="submission" date="2019-03" db="EMBL/GenBank/DDBJ databases">
        <title>Single cell metagenomics reveals metabolic interactions within the superorganism composed of flagellate Streblomastix strix and complex community of Bacteroidetes bacteria on its surface.</title>
        <authorList>
            <person name="Treitli S.C."/>
            <person name="Kolisko M."/>
            <person name="Husnik F."/>
            <person name="Keeling P."/>
            <person name="Hampl V."/>
        </authorList>
    </citation>
    <scope>NUCLEOTIDE SEQUENCE [LARGE SCALE GENOMIC DNA]</scope>
    <source>
        <strain evidence="2">ST1C</strain>
    </source>
</reference>
<protein>
    <recommendedName>
        <fullName evidence="4">Tyr recombinase domain-containing protein</fullName>
    </recommendedName>
</protein>
<dbReference type="Proteomes" id="UP000324800">
    <property type="component" value="Unassembled WGS sequence"/>
</dbReference>
<name>A0A5J4T746_9EUKA</name>
<comment type="caution">
    <text evidence="2">The sequence shown here is derived from an EMBL/GenBank/DDBJ whole genome shotgun (WGS) entry which is preliminary data.</text>
</comment>
<dbReference type="AlphaFoldDB" id="A0A5J4T746"/>
<proteinExistence type="predicted"/>
<evidence type="ECO:0000256" key="1">
    <source>
        <dbReference type="SAM" id="MobiDB-lite"/>
    </source>
</evidence>
<feature type="non-terminal residue" evidence="2">
    <location>
        <position position="1"/>
    </location>
</feature>
<dbReference type="InterPro" id="IPR011010">
    <property type="entry name" value="DNA_brk_join_enz"/>
</dbReference>
<evidence type="ECO:0008006" key="4">
    <source>
        <dbReference type="Google" id="ProtNLM"/>
    </source>
</evidence>
<feature type="region of interest" description="Disordered" evidence="1">
    <location>
        <begin position="1"/>
        <end position="106"/>
    </location>
</feature>